<comment type="caution">
    <text evidence="2">The sequence shown here is derived from an EMBL/GenBank/DDBJ whole genome shotgun (WGS) entry which is preliminary data.</text>
</comment>
<dbReference type="SUPFAM" id="SSF89447">
    <property type="entry name" value="AbrB/MazE/MraZ-like"/>
    <property type="match status" value="1"/>
</dbReference>
<dbReference type="GO" id="GO:0003677">
    <property type="term" value="F:DNA binding"/>
    <property type="evidence" value="ECO:0007669"/>
    <property type="project" value="UniProtKB-KW"/>
</dbReference>
<evidence type="ECO:0000259" key="1">
    <source>
        <dbReference type="SMART" id="SM00966"/>
    </source>
</evidence>
<dbReference type="SMART" id="SM00966">
    <property type="entry name" value="SpoVT_AbrB"/>
    <property type="match status" value="1"/>
</dbReference>
<dbReference type="EMBL" id="QGBI01000017">
    <property type="protein sequence ID" value="MBX3891754.1"/>
    <property type="molecule type" value="Genomic_DNA"/>
</dbReference>
<name>A0A9Q2C8B5_RALPI</name>
<reference evidence="2" key="1">
    <citation type="submission" date="2018-06" db="EMBL/GenBank/DDBJ databases">
        <authorList>
            <person name="O'Rourke A."/>
        </authorList>
    </citation>
    <scope>NUCLEOTIDE SEQUENCE</scope>
    <source>
        <strain evidence="2">132550021-3</strain>
    </source>
</reference>
<accession>A0A9Q2C8B5</accession>
<dbReference type="InterPro" id="IPR007159">
    <property type="entry name" value="SpoVT-AbrB_dom"/>
</dbReference>
<proteinExistence type="predicted"/>
<dbReference type="InterPro" id="IPR037914">
    <property type="entry name" value="SpoVT-AbrB_sf"/>
</dbReference>
<dbReference type="RefSeq" id="WP_024973593.1">
    <property type="nucleotide sequence ID" value="NZ_JACBXL010000008.1"/>
</dbReference>
<keyword evidence="2" id="KW-0238">DNA-binding</keyword>
<feature type="domain" description="SpoVT-AbrB" evidence="1">
    <location>
        <begin position="6"/>
        <end position="50"/>
    </location>
</feature>
<evidence type="ECO:0000313" key="2">
    <source>
        <dbReference type="EMBL" id="MBX3891754.1"/>
    </source>
</evidence>
<dbReference type="Gene3D" id="2.10.260.10">
    <property type="match status" value="1"/>
</dbReference>
<protein>
    <submittedName>
        <fullName evidence="2">AbrB/MazE/SpoVT family DNA-binding domain-containing protein</fullName>
    </submittedName>
</protein>
<gene>
    <name evidence="2" type="ORF">DEE74_17980</name>
</gene>
<dbReference type="Proteomes" id="UP001199322">
    <property type="component" value="Unassembled WGS sequence"/>
</dbReference>
<sequence>MRQTLQKVGRELVLRLPAKFIEQNQLRAGSQVELRIAGNKLTIEVRDQPRCKLADLLAEMPDGFPRAEGWDEMPDAGNERG</sequence>
<dbReference type="AlphaFoldDB" id="A0A9Q2C8B5"/>
<dbReference type="Pfam" id="PF04014">
    <property type="entry name" value="MazE_antitoxin"/>
    <property type="match status" value="1"/>
</dbReference>
<organism evidence="2 3">
    <name type="scientific">Ralstonia pickettii</name>
    <name type="common">Burkholderia pickettii</name>
    <dbReference type="NCBI Taxonomy" id="329"/>
    <lineage>
        <taxon>Bacteria</taxon>
        <taxon>Pseudomonadati</taxon>
        <taxon>Pseudomonadota</taxon>
        <taxon>Betaproteobacteria</taxon>
        <taxon>Burkholderiales</taxon>
        <taxon>Burkholderiaceae</taxon>
        <taxon>Ralstonia</taxon>
    </lineage>
</organism>
<evidence type="ECO:0000313" key="3">
    <source>
        <dbReference type="Proteomes" id="UP001199322"/>
    </source>
</evidence>